<proteinExistence type="predicted"/>
<organism evidence="2 3">
    <name type="scientific">Streptomyces lonarensis</name>
    <dbReference type="NCBI Taxonomy" id="700599"/>
    <lineage>
        <taxon>Bacteria</taxon>
        <taxon>Bacillati</taxon>
        <taxon>Actinomycetota</taxon>
        <taxon>Actinomycetes</taxon>
        <taxon>Kitasatosporales</taxon>
        <taxon>Streptomycetaceae</taxon>
        <taxon>Streptomyces</taxon>
    </lineage>
</organism>
<accession>A0A7X6I1G8</accession>
<comment type="caution">
    <text evidence="2">The sequence shown here is derived from an EMBL/GenBank/DDBJ whole genome shotgun (WGS) entry which is preliminary data.</text>
</comment>
<evidence type="ECO:0000313" key="3">
    <source>
        <dbReference type="Proteomes" id="UP000578686"/>
    </source>
</evidence>
<name>A0A7X6I1G8_9ACTN</name>
<keyword evidence="1" id="KW-1133">Transmembrane helix</keyword>
<feature type="transmembrane region" description="Helical" evidence="1">
    <location>
        <begin position="9"/>
        <end position="26"/>
    </location>
</feature>
<gene>
    <name evidence="2" type="ORF">HCN56_22760</name>
</gene>
<protein>
    <submittedName>
        <fullName evidence="2">Uncharacterized protein</fullName>
    </submittedName>
</protein>
<evidence type="ECO:0000256" key="1">
    <source>
        <dbReference type="SAM" id="Phobius"/>
    </source>
</evidence>
<keyword evidence="1" id="KW-0472">Membrane</keyword>
<dbReference type="AlphaFoldDB" id="A0A7X6I1G8"/>
<keyword evidence="3" id="KW-1185">Reference proteome</keyword>
<evidence type="ECO:0000313" key="2">
    <source>
        <dbReference type="EMBL" id="NJQ08324.1"/>
    </source>
</evidence>
<keyword evidence="1" id="KW-0812">Transmembrane</keyword>
<dbReference type="Proteomes" id="UP000578686">
    <property type="component" value="Unassembled WGS sequence"/>
</dbReference>
<dbReference type="EMBL" id="JAAVJD010000281">
    <property type="protein sequence ID" value="NJQ08324.1"/>
    <property type="molecule type" value="Genomic_DNA"/>
</dbReference>
<feature type="transmembrane region" description="Helical" evidence="1">
    <location>
        <begin position="32"/>
        <end position="53"/>
    </location>
</feature>
<dbReference type="RefSeq" id="WP_167974109.1">
    <property type="nucleotide sequence ID" value="NZ_BHZG01000792.1"/>
</dbReference>
<sequence>MKKRTRQSVAAAIGVVVVLVAGLLLTGGIPDVAAVIVATVLGLAAAWAANLALRNKLGEPNPATAPGSRPEQHP</sequence>
<reference evidence="2 3" key="1">
    <citation type="submission" date="2020-03" db="EMBL/GenBank/DDBJ databases">
        <title>Draft genome of Streptomyces sp. ventii, isolated from the Axial Seamount in the Pacific Ocean, and resequencing of the two type strains Streptomyces lonarensis strain NCL 716 and Streptomyces bohaiensis strain 11A07.</title>
        <authorList>
            <person name="Loughran R.M."/>
            <person name="Pfannmuller K.M."/>
            <person name="Wasson B.J."/>
            <person name="Deadmond M.C."/>
            <person name="Paddock B.E."/>
            <person name="Koyack M.J."/>
            <person name="Gallegos D.A."/>
            <person name="Mitchell E.A."/>
            <person name="Ushijima B."/>
            <person name="Saw J.H."/>
            <person name="Mcphail K.L."/>
            <person name="Videau P."/>
        </authorList>
    </citation>
    <scope>NUCLEOTIDE SEQUENCE [LARGE SCALE GENOMIC DNA]</scope>
    <source>
        <strain evidence="2 3">NCL716</strain>
    </source>
</reference>